<gene>
    <name evidence="2" type="ORF">OM944_03625</name>
</gene>
<dbReference type="Proteomes" id="UP001163156">
    <property type="component" value="Chromosome"/>
</dbReference>
<sequence length="121" mass="13655">MKFLCDVHISYKIVNHLRSLEFETVHVNEILDRWFTKDGAICAYADTNDFIVISKDADFKNSKLISNTPKKLVKVNLGNISNSVLIDAITKNLGAIQKLNVKGDFLIELDQVSATFIKNLK</sequence>
<name>A0ABY6MLU2_9BACT</name>
<dbReference type="Pfam" id="PF18480">
    <property type="entry name" value="DUF5615"/>
    <property type="match status" value="1"/>
</dbReference>
<dbReference type="RefSeq" id="WP_264811430.1">
    <property type="nucleotide sequence ID" value="NZ_CP110226.1"/>
</dbReference>
<protein>
    <submittedName>
        <fullName evidence="2">DUF5615 family PIN-like protein</fullName>
    </submittedName>
</protein>
<keyword evidence="3" id="KW-1185">Reference proteome</keyword>
<evidence type="ECO:0000259" key="1">
    <source>
        <dbReference type="Pfam" id="PF18480"/>
    </source>
</evidence>
<accession>A0ABY6MLU2</accession>
<feature type="domain" description="DUF5615" evidence="1">
    <location>
        <begin position="1"/>
        <end position="106"/>
    </location>
</feature>
<reference evidence="2" key="1">
    <citation type="submission" date="2022-10" db="EMBL/GenBank/DDBJ databases">
        <title>Algoriphagus sp. a novel bacteria isolate from halophytes salicornia europaea.</title>
        <authorList>
            <person name="Peng Y."/>
            <person name="Jiang L."/>
            <person name="Lee J."/>
        </authorList>
    </citation>
    <scope>NUCLEOTIDE SEQUENCE</scope>
    <source>
        <strain evidence="2">TR-M5</strain>
    </source>
</reference>
<dbReference type="InterPro" id="IPR041049">
    <property type="entry name" value="DUF5615"/>
</dbReference>
<evidence type="ECO:0000313" key="3">
    <source>
        <dbReference type="Proteomes" id="UP001163156"/>
    </source>
</evidence>
<organism evidence="2 3">
    <name type="scientific">Algoriphagus halophytocola</name>
    <dbReference type="NCBI Taxonomy" id="2991499"/>
    <lineage>
        <taxon>Bacteria</taxon>
        <taxon>Pseudomonadati</taxon>
        <taxon>Bacteroidota</taxon>
        <taxon>Cytophagia</taxon>
        <taxon>Cytophagales</taxon>
        <taxon>Cyclobacteriaceae</taxon>
        <taxon>Algoriphagus</taxon>
    </lineage>
</organism>
<evidence type="ECO:0000313" key="2">
    <source>
        <dbReference type="EMBL" id="UZD24720.1"/>
    </source>
</evidence>
<dbReference type="EMBL" id="CP110226">
    <property type="protein sequence ID" value="UZD24720.1"/>
    <property type="molecule type" value="Genomic_DNA"/>
</dbReference>
<proteinExistence type="predicted"/>